<dbReference type="STRING" id="36849.OXPF_09900"/>
<protein>
    <submittedName>
        <fullName evidence="2">Phosphotransferase enzyme family protein</fullName>
    </submittedName>
</protein>
<dbReference type="InterPro" id="IPR011009">
    <property type="entry name" value="Kinase-like_dom_sf"/>
</dbReference>
<evidence type="ECO:0000313" key="3">
    <source>
        <dbReference type="Proteomes" id="UP000050326"/>
    </source>
</evidence>
<dbReference type="AlphaFoldDB" id="A0A0P9AK60"/>
<accession>A0A0P9AK60</accession>
<dbReference type="InterPro" id="IPR051678">
    <property type="entry name" value="AGP_Transferase"/>
</dbReference>
<keyword evidence="2" id="KW-0808">Transferase</keyword>
<dbReference type="Gene3D" id="3.90.1200.10">
    <property type="match status" value="1"/>
</dbReference>
<feature type="domain" description="Aminoglycoside phosphotransferase" evidence="1">
    <location>
        <begin position="34"/>
        <end position="247"/>
    </location>
</feature>
<dbReference type="OrthoDB" id="1908872at2"/>
<dbReference type="Proteomes" id="UP000050326">
    <property type="component" value="Unassembled WGS sequence"/>
</dbReference>
<dbReference type="SUPFAM" id="SSF56112">
    <property type="entry name" value="Protein kinase-like (PK-like)"/>
    <property type="match status" value="1"/>
</dbReference>
<dbReference type="Pfam" id="PF01636">
    <property type="entry name" value="APH"/>
    <property type="match status" value="1"/>
</dbReference>
<name>A0A0P9AK60_9CLOT</name>
<proteinExistence type="predicted"/>
<comment type="caution">
    <text evidence="2">The sequence shown here is derived from an EMBL/GenBank/DDBJ whole genome shotgun (WGS) entry which is preliminary data.</text>
</comment>
<keyword evidence="3" id="KW-1185">Reference proteome</keyword>
<dbReference type="EMBL" id="LKET01000021">
    <property type="protein sequence ID" value="KPU45756.1"/>
    <property type="molecule type" value="Genomic_DNA"/>
</dbReference>
<evidence type="ECO:0000259" key="1">
    <source>
        <dbReference type="Pfam" id="PF01636"/>
    </source>
</evidence>
<dbReference type="GO" id="GO:0016740">
    <property type="term" value="F:transferase activity"/>
    <property type="evidence" value="ECO:0007669"/>
    <property type="project" value="UniProtKB-KW"/>
</dbReference>
<organism evidence="2 3">
    <name type="scientific">Oxobacter pfennigii</name>
    <dbReference type="NCBI Taxonomy" id="36849"/>
    <lineage>
        <taxon>Bacteria</taxon>
        <taxon>Bacillati</taxon>
        <taxon>Bacillota</taxon>
        <taxon>Clostridia</taxon>
        <taxon>Eubacteriales</taxon>
        <taxon>Clostridiaceae</taxon>
        <taxon>Oxobacter</taxon>
    </lineage>
</organism>
<dbReference type="PANTHER" id="PTHR21310">
    <property type="entry name" value="AMINOGLYCOSIDE PHOSPHOTRANSFERASE-RELATED-RELATED"/>
    <property type="match status" value="1"/>
</dbReference>
<sequence length="310" mass="36300">MTPLTEKTALDIIHSVFHKKVNIKAVGNHELNRHLVYHVTDENNLSVIFKIYFIKNRANREVASLKLLSKSSVKCPELIDYRIINNEIDWIMIEYLEGQLFEQAKKNISDDSVHSIFEGMGEELGKIHSFKTFDFFGNWDENCKSFDNIKSYKERFIALAESCIEDMLPKTPEQQSLFDKAINKLRSNYDLMDDITEARLCHNDYNGRNILVKAQGNSWSLSGIIDFEQCLPGNKDVDIALLHHDYFLYNKDYEKAFLKGYNKYCSIDESFYKRLDYYFLFMGIYICSWAYKSAPSYYEEGLRLLSLYGL</sequence>
<reference evidence="2 3" key="1">
    <citation type="submission" date="2015-09" db="EMBL/GenBank/DDBJ databases">
        <title>Genome sequence of Oxobacter pfennigii DSM 3222.</title>
        <authorList>
            <person name="Poehlein A."/>
            <person name="Bengelsdorf F.R."/>
            <person name="Schiel-Bengelsdorf B."/>
            <person name="Duerre P."/>
            <person name="Daniel R."/>
        </authorList>
    </citation>
    <scope>NUCLEOTIDE SEQUENCE [LARGE SCALE GENOMIC DNA]</scope>
    <source>
        <strain evidence="2 3">DSM 3222</strain>
    </source>
</reference>
<gene>
    <name evidence="2" type="ORF">OXPF_09900</name>
</gene>
<evidence type="ECO:0000313" key="2">
    <source>
        <dbReference type="EMBL" id="KPU45756.1"/>
    </source>
</evidence>
<dbReference type="RefSeq" id="WP_054874083.1">
    <property type="nucleotide sequence ID" value="NZ_LKET01000021.1"/>
</dbReference>
<dbReference type="InterPro" id="IPR002575">
    <property type="entry name" value="Aminoglycoside_PTrfase"/>
</dbReference>
<dbReference type="PANTHER" id="PTHR21310:SF15">
    <property type="entry name" value="AMINOGLYCOSIDE PHOSPHOTRANSFERASE DOMAIN-CONTAINING PROTEIN"/>
    <property type="match status" value="1"/>
</dbReference>